<dbReference type="PROSITE" id="PS52016">
    <property type="entry name" value="TONB_DEPENDENT_REC_3"/>
    <property type="match status" value="1"/>
</dbReference>
<evidence type="ECO:0000259" key="2">
    <source>
        <dbReference type="Pfam" id="PF07715"/>
    </source>
</evidence>
<dbReference type="NCBIfam" id="TIGR04056">
    <property type="entry name" value="OMP_RagA_SusC"/>
    <property type="match status" value="1"/>
</dbReference>
<comment type="caution">
    <text evidence="3">The sequence shown here is derived from an EMBL/GenBank/DDBJ whole genome shotgun (WGS) entry which is preliminary data.</text>
</comment>
<gene>
    <name evidence="3" type="ORF">OU798_24295</name>
</gene>
<evidence type="ECO:0000256" key="1">
    <source>
        <dbReference type="PROSITE-ProRule" id="PRU01360"/>
    </source>
</evidence>
<dbReference type="InterPro" id="IPR023996">
    <property type="entry name" value="TonB-dep_OMP_SusC/RagA"/>
</dbReference>
<keyword evidence="1" id="KW-0813">Transport</keyword>
<comment type="subcellular location">
    <subcellularLocation>
        <location evidence="1">Cell outer membrane</location>
        <topology evidence="1">Multi-pass membrane protein</topology>
    </subcellularLocation>
</comment>
<dbReference type="Gene3D" id="2.60.40.1120">
    <property type="entry name" value="Carboxypeptidase-like, regulatory domain"/>
    <property type="match status" value="1"/>
</dbReference>
<dbReference type="InterPro" id="IPR008969">
    <property type="entry name" value="CarboxyPept-like_regulatory"/>
</dbReference>
<dbReference type="Pfam" id="PF13715">
    <property type="entry name" value="CarbopepD_reg_2"/>
    <property type="match status" value="1"/>
</dbReference>
<dbReference type="EMBL" id="JAPOHD010000069">
    <property type="protein sequence ID" value="MCY1723494.1"/>
    <property type="molecule type" value="Genomic_DNA"/>
</dbReference>
<sequence length="1073" mass="118952">MKKNVSSTFLKRKVLRFLVMMKVVWVFILVSVIEAGAIDIEKASHLTDLPGSPVSEKMVEQQEKTITGNVTDGKGLPMPGVTVLVKGTTTGTVTDVNGNFSLEIPSTAEIIQFSFVGMKTKDVTLGEINSFNIVLEEETTGLDEVVVVGYGSQKKESVTGAVSSVDTDVLKQSSSPNLSVALAGQMPGLTVMQSSGQPGRDDVNLYLRGIGTLNNASPLILIDGVPRDNMNKLDPNEVASVSILKDASATAVFGVRGANGVILITTRRGEKGKSELNVSVDRTYQQFTVQNDRIHSWEFAELRNEAFANSNPDAAPEDYPFTQYMIDKYRSGEDPIFYPDRDVYHDYFRDWAPQTRVNTNFNGGGESFTYFLNAGYIGQGGNFYTEPESELGYDPSYSMDRYNFRGNIDFNITNNLKASLNLGTYLQKMNSPQTAELYGSMANLVQNMMAYSWATPPTAPGPLTIPGYGVPENEIVAQPGWDQSTYGGINRRGYRDETSTVLNSSLALDWGLDFITKGLSAKGMIAFDSHANTVRQGSRGHDTYAVMIARDASETSGYSAIRNNTDGSIRLAKNMGSYYYMNYQASLNYARSFGKHSVTGMALYQRDNWDSWNADLPYNVIGYVGRVTYGYDNRYLAELNYGYNGSEQFAPDNRFGSFPAYSLGWVASNEAFLKDNKIFTHLKFRASYGIVGNDKLGNSRFLYQSFITMGGGEIPGLGYGQSVQQGRMGNEAIQWEKAEKKNIAFDLKLFEDFSLTVDLYNEYRDKILIGRSTIPVLQGVPLGNIPKVNIGIVENKGYEIELGYQKVINKDLYVGVRGNFNYNENKVEFADEVKYGDDYAYPYRTTGFSIGQYFGYQIDYSNGNGYINTQEELDNLPTYEVGGTPRLGDLKYVDVTEDGVINDRDLVPIGYSAVPRISYGISGNASYKAFDMSFVFAGMQQTSVAHTGWGVTEFGLVGVFSEWHKQAWTPERYAKGEEILYPALAMSPGVSQKANSLFIMDRSFLRLKNIEIGYSLPKKILNPIGIEGVRVYANGNNLLTWDKFPTNTIDPEQNDALAYPITKMLTFGVNVTF</sequence>
<dbReference type="SUPFAM" id="SSF56935">
    <property type="entry name" value="Porins"/>
    <property type="match status" value="1"/>
</dbReference>
<dbReference type="Proteomes" id="UP001145087">
    <property type="component" value="Unassembled WGS sequence"/>
</dbReference>
<accession>A0A9X3J794</accession>
<comment type="similarity">
    <text evidence="1">Belongs to the TonB-dependent receptor family.</text>
</comment>
<keyword evidence="1" id="KW-1134">Transmembrane beta strand</keyword>
<dbReference type="AlphaFoldDB" id="A0A9X3J794"/>
<feature type="domain" description="TonB-dependent receptor plug" evidence="2">
    <location>
        <begin position="155"/>
        <end position="261"/>
    </location>
</feature>
<dbReference type="Pfam" id="PF07715">
    <property type="entry name" value="Plug"/>
    <property type="match status" value="1"/>
</dbReference>
<proteinExistence type="inferred from homology"/>
<dbReference type="GO" id="GO:0009279">
    <property type="term" value="C:cell outer membrane"/>
    <property type="evidence" value="ECO:0007669"/>
    <property type="project" value="UniProtKB-SubCell"/>
</dbReference>
<dbReference type="SUPFAM" id="SSF49464">
    <property type="entry name" value="Carboxypeptidase regulatory domain-like"/>
    <property type="match status" value="1"/>
</dbReference>
<organism evidence="3 4">
    <name type="scientific">Draconibacterium aestuarii</name>
    <dbReference type="NCBI Taxonomy" id="2998507"/>
    <lineage>
        <taxon>Bacteria</taxon>
        <taxon>Pseudomonadati</taxon>
        <taxon>Bacteroidota</taxon>
        <taxon>Bacteroidia</taxon>
        <taxon>Marinilabiliales</taxon>
        <taxon>Prolixibacteraceae</taxon>
        <taxon>Draconibacterium</taxon>
    </lineage>
</organism>
<reference evidence="3" key="1">
    <citation type="submission" date="2022-11" db="EMBL/GenBank/DDBJ databases">
        <title>Marilongibacter aestuarii gen. nov., sp. nov., isolated from tidal flat sediment.</title>
        <authorList>
            <person name="Jiayan W."/>
        </authorList>
    </citation>
    <scope>NUCLEOTIDE SEQUENCE</scope>
    <source>
        <strain evidence="3">Z1-6</strain>
    </source>
</reference>
<dbReference type="InterPro" id="IPR039426">
    <property type="entry name" value="TonB-dep_rcpt-like"/>
</dbReference>
<keyword evidence="4" id="KW-1185">Reference proteome</keyword>
<keyword evidence="3" id="KW-0675">Receptor</keyword>
<dbReference type="InterPro" id="IPR023997">
    <property type="entry name" value="TonB-dep_OMP_SusC/RagA_CS"/>
</dbReference>
<dbReference type="InterPro" id="IPR012910">
    <property type="entry name" value="Plug_dom"/>
</dbReference>
<dbReference type="InterPro" id="IPR037066">
    <property type="entry name" value="Plug_dom_sf"/>
</dbReference>
<dbReference type="Gene3D" id="2.170.130.10">
    <property type="entry name" value="TonB-dependent receptor, plug domain"/>
    <property type="match status" value="1"/>
</dbReference>
<name>A0A9X3J794_9BACT</name>
<keyword evidence="1" id="KW-0998">Cell outer membrane</keyword>
<dbReference type="FunFam" id="2.170.130.10:FF:000003">
    <property type="entry name" value="SusC/RagA family TonB-linked outer membrane protein"/>
    <property type="match status" value="1"/>
</dbReference>
<protein>
    <submittedName>
        <fullName evidence="3">TonB-dependent receptor</fullName>
    </submittedName>
</protein>
<keyword evidence="1" id="KW-0812">Transmembrane</keyword>
<dbReference type="RefSeq" id="WP_343335820.1">
    <property type="nucleotide sequence ID" value="NZ_JAPOHD010000069.1"/>
</dbReference>
<keyword evidence="1" id="KW-0472">Membrane</keyword>
<evidence type="ECO:0000313" key="4">
    <source>
        <dbReference type="Proteomes" id="UP001145087"/>
    </source>
</evidence>
<dbReference type="NCBIfam" id="TIGR04057">
    <property type="entry name" value="SusC_RagA_signa"/>
    <property type="match status" value="1"/>
</dbReference>
<evidence type="ECO:0000313" key="3">
    <source>
        <dbReference type="EMBL" id="MCY1723494.1"/>
    </source>
</evidence>